<comment type="cofactor">
    <cofactor evidence="1">
        <name>Mg(2+)</name>
        <dbReference type="ChEBI" id="CHEBI:18420"/>
    </cofactor>
</comment>
<name>A0A518I7L1_9PLAN</name>
<dbReference type="AlphaFoldDB" id="A0A518I7L1"/>
<dbReference type="InterPro" id="IPR015797">
    <property type="entry name" value="NUDIX_hydrolase-like_dom_sf"/>
</dbReference>
<evidence type="ECO:0000259" key="3">
    <source>
        <dbReference type="PROSITE" id="PS51462"/>
    </source>
</evidence>
<dbReference type="OrthoDB" id="9804442at2"/>
<gene>
    <name evidence="4" type="primary">mutT4</name>
    <name evidence="4" type="ORF">Enr17x_10490</name>
</gene>
<evidence type="ECO:0000256" key="1">
    <source>
        <dbReference type="ARBA" id="ARBA00001946"/>
    </source>
</evidence>
<accession>A0A518I7L1</accession>
<dbReference type="Pfam" id="PF00293">
    <property type="entry name" value="NUDIX"/>
    <property type="match status" value="1"/>
</dbReference>
<organism evidence="4 5">
    <name type="scientific">Gimesia fumaroli</name>
    <dbReference type="NCBI Taxonomy" id="2527976"/>
    <lineage>
        <taxon>Bacteria</taxon>
        <taxon>Pseudomonadati</taxon>
        <taxon>Planctomycetota</taxon>
        <taxon>Planctomycetia</taxon>
        <taxon>Planctomycetales</taxon>
        <taxon>Planctomycetaceae</taxon>
        <taxon>Gimesia</taxon>
    </lineage>
</organism>
<proteinExistence type="predicted"/>
<feature type="domain" description="Nudix hydrolase" evidence="3">
    <location>
        <begin position="12"/>
        <end position="139"/>
    </location>
</feature>
<dbReference type="SUPFAM" id="SSF55811">
    <property type="entry name" value="Nudix"/>
    <property type="match status" value="1"/>
</dbReference>
<evidence type="ECO:0000313" key="5">
    <source>
        <dbReference type="Proteomes" id="UP000318313"/>
    </source>
</evidence>
<sequence>MTDITVDLNGYCVNLRVAAIVTRGTEVLLCRPRGHDWWFLPGGRIKTNEDSHAALHRELTEEIGPGFEVIRPTVIVENFFDLDGTRFHELCTIYEVAWNGGELNGNPAEYEEVFAWFPREQLADIVLKPDFLKEPINNPQPGLQLIVNRDN</sequence>
<dbReference type="CDD" id="cd04688">
    <property type="entry name" value="NUDIX_Hydrolase"/>
    <property type="match status" value="1"/>
</dbReference>
<protein>
    <submittedName>
        <fullName evidence="4">Mutator protein MutT4</fullName>
        <ecNumber evidence="4">3.6.1.-</ecNumber>
    </submittedName>
</protein>
<dbReference type="GO" id="GO:0016787">
    <property type="term" value="F:hydrolase activity"/>
    <property type="evidence" value="ECO:0007669"/>
    <property type="project" value="UniProtKB-KW"/>
</dbReference>
<dbReference type="InterPro" id="IPR000086">
    <property type="entry name" value="NUDIX_hydrolase_dom"/>
</dbReference>
<dbReference type="Gene3D" id="3.90.79.10">
    <property type="entry name" value="Nucleoside Triphosphate Pyrophosphohydrolase"/>
    <property type="match status" value="1"/>
</dbReference>
<dbReference type="EC" id="3.6.1.-" evidence="4"/>
<dbReference type="Proteomes" id="UP000318313">
    <property type="component" value="Chromosome"/>
</dbReference>
<dbReference type="PROSITE" id="PS00893">
    <property type="entry name" value="NUDIX_BOX"/>
    <property type="match status" value="1"/>
</dbReference>
<dbReference type="PANTHER" id="PTHR43046:SF14">
    <property type="entry name" value="MUTT_NUDIX FAMILY PROTEIN"/>
    <property type="match status" value="1"/>
</dbReference>
<reference evidence="4 5" key="1">
    <citation type="submission" date="2019-03" db="EMBL/GenBank/DDBJ databases">
        <title>Deep-cultivation of Planctomycetes and their phenomic and genomic characterization uncovers novel biology.</title>
        <authorList>
            <person name="Wiegand S."/>
            <person name="Jogler M."/>
            <person name="Boedeker C."/>
            <person name="Pinto D."/>
            <person name="Vollmers J."/>
            <person name="Rivas-Marin E."/>
            <person name="Kohn T."/>
            <person name="Peeters S.H."/>
            <person name="Heuer A."/>
            <person name="Rast P."/>
            <person name="Oberbeckmann S."/>
            <person name="Bunk B."/>
            <person name="Jeske O."/>
            <person name="Meyerdierks A."/>
            <person name="Storesund J.E."/>
            <person name="Kallscheuer N."/>
            <person name="Luecker S."/>
            <person name="Lage O.M."/>
            <person name="Pohl T."/>
            <person name="Merkel B.J."/>
            <person name="Hornburger P."/>
            <person name="Mueller R.-W."/>
            <person name="Bruemmer F."/>
            <person name="Labrenz M."/>
            <person name="Spormann A.M."/>
            <person name="Op den Camp H."/>
            <person name="Overmann J."/>
            <person name="Amann R."/>
            <person name="Jetten M.S.M."/>
            <person name="Mascher T."/>
            <person name="Medema M.H."/>
            <person name="Devos D.P."/>
            <person name="Kaster A.-K."/>
            <person name="Ovreas L."/>
            <person name="Rohde M."/>
            <person name="Galperin M.Y."/>
            <person name="Jogler C."/>
        </authorList>
    </citation>
    <scope>NUCLEOTIDE SEQUENCE [LARGE SCALE GENOMIC DNA]</scope>
    <source>
        <strain evidence="4 5">Enr17</strain>
    </source>
</reference>
<dbReference type="KEGG" id="gfm:Enr17x_10490"/>
<dbReference type="RefSeq" id="WP_145306461.1">
    <property type="nucleotide sequence ID" value="NZ_CP037452.1"/>
</dbReference>
<keyword evidence="5" id="KW-1185">Reference proteome</keyword>
<dbReference type="InterPro" id="IPR020084">
    <property type="entry name" value="NUDIX_hydrolase_CS"/>
</dbReference>
<dbReference type="PANTHER" id="PTHR43046">
    <property type="entry name" value="GDP-MANNOSE MANNOSYL HYDROLASE"/>
    <property type="match status" value="1"/>
</dbReference>
<dbReference type="EMBL" id="CP037452">
    <property type="protein sequence ID" value="QDV49034.1"/>
    <property type="molecule type" value="Genomic_DNA"/>
</dbReference>
<dbReference type="PROSITE" id="PS51462">
    <property type="entry name" value="NUDIX"/>
    <property type="match status" value="1"/>
</dbReference>
<keyword evidence="2 4" id="KW-0378">Hydrolase</keyword>
<evidence type="ECO:0000256" key="2">
    <source>
        <dbReference type="ARBA" id="ARBA00022801"/>
    </source>
</evidence>
<evidence type="ECO:0000313" key="4">
    <source>
        <dbReference type="EMBL" id="QDV49034.1"/>
    </source>
</evidence>